<dbReference type="Proteomes" id="UP000053096">
    <property type="component" value="Unassembled WGS sequence"/>
</dbReference>
<keyword evidence="2" id="KW-0732">Signal</keyword>
<keyword evidence="1" id="KW-1133">Transmembrane helix</keyword>
<evidence type="ECO:0000256" key="1">
    <source>
        <dbReference type="SAM" id="Phobius"/>
    </source>
</evidence>
<keyword evidence="1" id="KW-0472">Membrane</keyword>
<proteinExistence type="predicted"/>
<name>A0A0M7E4Q6_9BORD</name>
<evidence type="ECO:0000256" key="2">
    <source>
        <dbReference type="SAM" id="SignalP"/>
    </source>
</evidence>
<dbReference type="EMBL" id="CYTV01000003">
    <property type="protein sequence ID" value="CUI61966.1"/>
    <property type="molecule type" value="Genomic_DNA"/>
</dbReference>
<evidence type="ECO:0000313" key="4">
    <source>
        <dbReference type="Proteomes" id="UP000053096"/>
    </source>
</evidence>
<accession>A0A0M7E4Q6</accession>
<dbReference type="RefSeq" id="WP_197085635.1">
    <property type="nucleotide sequence ID" value="NZ_CAJGUP010000210.1"/>
</dbReference>
<evidence type="ECO:0000313" key="3">
    <source>
        <dbReference type="EMBL" id="CUI61966.1"/>
    </source>
</evidence>
<feature type="transmembrane region" description="Helical" evidence="1">
    <location>
        <begin position="481"/>
        <end position="502"/>
    </location>
</feature>
<reference evidence="3 4" key="1">
    <citation type="submission" date="2015-09" db="EMBL/GenBank/DDBJ databases">
        <authorList>
            <person name="Jackson K.R."/>
            <person name="Lunt B.L."/>
            <person name="Fisher J.N.B."/>
            <person name="Gardner A.V."/>
            <person name="Bailey M.E."/>
            <person name="Deus L.M."/>
            <person name="Earl A.S."/>
            <person name="Gibby P.D."/>
            <person name="Hartmann K.A."/>
            <person name="Liu J.E."/>
            <person name="Manci A.M."/>
            <person name="Nielsen D.A."/>
            <person name="Solomon M.B."/>
            <person name="Breakwell D.P."/>
            <person name="Burnett S.H."/>
            <person name="Grose J.H."/>
        </authorList>
    </citation>
    <scope>NUCLEOTIDE SEQUENCE [LARGE SCALE GENOMIC DNA]</scope>
    <source>
        <strain evidence="3 4">2789STDY5608636</strain>
    </source>
</reference>
<feature type="signal peptide" evidence="2">
    <location>
        <begin position="1"/>
        <end position="20"/>
    </location>
</feature>
<dbReference type="AlphaFoldDB" id="A0A0M7E4Q6"/>
<feature type="chain" id="PRO_5005811460" evidence="2">
    <location>
        <begin position="21"/>
        <end position="509"/>
    </location>
</feature>
<gene>
    <name evidence="3" type="ORF">ERS370011_01438</name>
</gene>
<keyword evidence="1" id="KW-0812">Transmembrane</keyword>
<organism evidence="3 4">
    <name type="scientific">Bordetella pseudohinzii</name>
    <dbReference type="NCBI Taxonomy" id="1331258"/>
    <lineage>
        <taxon>Bacteria</taxon>
        <taxon>Pseudomonadati</taxon>
        <taxon>Pseudomonadota</taxon>
        <taxon>Betaproteobacteria</taxon>
        <taxon>Burkholderiales</taxon>
        <taxon>Alcaligenaceae</taxon>
        <taxon>Bordetella</taxon>
    </lineage>
</organism>
<protein>
    <submittedName>
        <fullName evidence="3">Uncharacterized protein</fullName>
    </submittedName>
</protein>
<sequence length="509" mass="55012">MKIRYAAAMAACVYALPAAALDYASVLTPARPGLPLAHPIAAGPIAPPPFSLIAERPVKPAYVPGLPGLPQYRMVTDDFGRKIAKYDGVFIRQSRVENGEVVIPPGGLYYLEDTWGGEVALRGEQVPMLGRLATFIDYDMSIEVQENVSIPAGGSVAVGGQVYQYYATVGHETLANHALHVRTIAGTDWEWAFGNPILSNNETNWWGARFNQLYNQGQAREISPQKLVFDWLSGVRTDRMLYAEENIHAGLAGVGEQWRIGTRALRVAAVGADTVTLELLEGGQVVKTRTLGPIRPERLIEDTEARKALLFEDGDMAVFLSPWPGAFEGGKANLKVYGKAYSLAYGADYARDTRYASYPVGCPTGHQFGFMLVNKDTIRLKPGQAHAGPEGYFKIVVDAVADGRVTAWHIEDREGARSINLGGPDVENVDLVLGQGRVAGQAMLFDVGRAMLARSYAAARRADAGAATAPRAPVVPQSAAAWPPSLIIVIAILALACLGVGFEWGRRRR</sequence>